<dbReference type="Pfam" id="PF10604">
    <property type="entry name" value="Polyketide_cyc2"/>
    <property type="match status" value="1"/>
</dbReference>
<dbReference type="RefSeq" id="WP_106287766.1">
    <property type="nucleotide sequence ID" value="NZ_CAWNTC010000230.1"/>
</dbReference>
<reference evidence="1 2" key="2">
    <citation type="submission" date="2018-03" db="EMBL/GenBank/DDBJ databases">
        <title>The ancient ancestry and fast evolution of plastids.</title>
        <authorList>
            <person name="Moore K.R."/>
            <person name="Magnabosco C."/>
            <person name="Momper L."/>
            <person name="Gold D.A."/>
            <person name="Bosak T."/>
            <person name="Fournier G.P."/>
        </authorList>
    </citation>
    <scope>NUCLEOTIDE SEQUENCE [LARGE SCALE GENOMIC DNA]</scope>
    <source>
        <strain evidence="1 2">CCAP 1448/3</strain>
    </source>
</reference>
<reference evidence="1 2" key="1">
    <citation type="submission" date="2018-02" db="EMBL/GenBank/DDBJ databases">
        <authorList>
            <person name="Cohen D.B."/>
            <person name="Kent A.D."/>
        </authorList>
    </citation>
    <scope>NUCLEOTIDE SEQUENCE [LARGE SCALE GENOMIC DNA]</scope>
    <source>
        <strain evidence="1 2">CCAP 1448/3</strain>
    </source>
</reference>
<gene>
    <name evidence="1" type="ORF">C7B64_06080</name>
</gene>
<dbReference type="SUPFAM" id="SSF55961">
    <property type="entry name" value="Bet v1-like"/>
    <property type="match status" value="1"/>
</dbReference>
<dbReference type="EMBL" id="PVWJ01000021">
    <property type="protein sequence ID" value="PSB03931.1"/>
    <property type="molecule type" value="Genomic_DNA"/>
</dbReference>
<evidence type="ECO:0000313" key="2">
    <source>
        <dbReference type="Proteomes" id="UP000238762"/>
    </source>
</evidence>
<dbReference type="InterPro" id="IPR019587">
    <property type="entry name" value="Polyketide_cyclase/dehydratase"/>
</dbReference>
<organism evidence="1 2">
    <name type="scientific">Merismopedia glauca CCAP 1448/3</name>
    <dbReference type="NCBI Taxonomy" id="1296344"/>
    <lineage>
        <taxon>Bacteria</taxon>
        <taxon>Bacillati</taxon>
        <taxon>Cyanobacteriota</taxon>
        <taxon>Cyanophyceae</taxon>
        <taxon>Synechococcales</taxon>
        <taxon>Merismopediaceae</taxon>
        <taxon>Merismopedia</taxon>
    </lineage>
</organism>
<protein>
    <submittedName>
        <fullName evidence="1">SRPBCC domain-containing protein</fullName>
    </submittedName>
</protein>
<dbReference type="CDD" id="cd07822">
    <property type="entry name" value="SRPBCC_4"/>
    <property type="match status" value="1"/>
</dbReference>
<dbReference type="Gene3D" id="3.30.530.20">
    <property type="match status" value="1"/>
</dbReference>
<dbReference type="PANTHER" id="PTHR36166">
    <property type="entry name" value="CHROMOSOME 9, WHOLE GENOME SHOTGUN SEQUENCE"/>
    <property type="match status" value="1"/>
</dbReference>
<accession>A0A2T1C6P6</accession>
<dbReference type="Proteomes" id="UP000238762">
    <property type="component" value="Unassembled WGS sequence"/>
</dbReference>
<name>A0A2T1C6P6_9CYAN</name>
<dbReference type="OrthoDB" id="191189at2"/>
<dbReference type="InterPro" id="IPR023393">
    <property type="entry name" value="START-like_dom_sf"/>
</dbReference>
<keyword evidence="2" id="KW-1185">Reference proteome</keyword>
<dbReference type="AlphaFoldDB" id="A0A2T1C6P6"/>
<evidence type="ECO:0000313" key="1">
    <source>
        <dbReference type="EMBL" id="PSB03931.1"/>
    </source>
</evidence>
<comment type="caution">
    <text evidence="1">The sequence shown here is derived from an EMBL/GenBank/DDBJ whole genome shotgun (WGS) entry which is preliminary data.</text>
</comment>
<dbReference type="PANTHER" id="PTHR36166:SF1">
    <property type="entry name" value="SRPBCC DOMAIN-CONTAINING PROTEIN"/>
    <property type="match status" value="1"/>
</dbReference>
<sequence length="143" mass="16451">MLEVYTEITIDAPLHRVWDNLINFSQYPQWNPFLINAKGEIKVGSQLQITAQPPGFKRMTMNPTIVKVENCQELRWKGKVIAPGILDGEHIFKLEEVAPHRTKLIQQEFYSGLLVLLMAKKLKTNSQKGFELMNQSLKKLSET</sequence>
<proteinExistence type="predicted"/>